<dbReference type="GO" id="GO:0003700">
    <property type="term" value="F:DNA-binding transcription factor activity"/>
    <property type="evidence" value="ECO:0007669"/>
    <property type="project" value="InterPro"/>
</dbReference>
<proteinExistence type="predicted"/>
<dbReference type="EMBL" id="FZNW01000008">
    <property type="protein sequence ID" value="SNR52000.1"/>
    <property type="molecule type" value="Genomic_DNA"/>
</dbReference>
<dbReference type="InterPro" id="IPR039422">
    <property type="entry name" value="MarR/SlyA-like"/>
</dbReference>
<organism evidence="2 3">
    <name type="scientific">Haloechinothrix alba</name>
    <dbReference type="NCBI Taxonomy" id="664784"/>
    <lineage>
        <taxon>Bacteria</taxon>
        <taxon>Bacillati</taxon>
        <taxon>Actinomycetota</taxon>
        <taxon>Actinomycetes</taxon>
        <taxon>Pseudonocardiales</taxon>
        <taxon>Pseudonocardiaceae</taxon>
        <taxon>Haloechinothrix</taxon>
    </lineage>
</organism>
<accession>A0A238WZX1</accession>
<dbReference type="Gene3D" id="1.10.10.10">
    <property type="entry name" value="Winged helix-like DNA-binding domain superfamily/Winged helix DNA-binding domain"/>
    <property type="match status" value="1"/>
</dbReference>
<dbReference type="SUPFAM" id="SSF46785">
    <property type="entry name" value="Winged helix' DNA-binding domain"/>
    <property type="match status" value="1"/>
</dbReference>
<evidence type="ECO:0000313" key="3">
    <source>
        <dbReference type="Proteomes" id="UP000198348"/>
    </source>
</evidence>
<dbReference type="PANTHER" id="PTHR33164">
    <property type="entry name" value="TRANSCRIPTIONAL REGULATOR, MARR FAMILY"/>
    <property type="match status" value="1"/>
</dbReference>
<reference evidence="2 3" key="1">
    <citation type="submission" date="2017-06" db="EMBL/GenBank/DDBJ databases">
        <authorList>
            <person name="Kim H.J."/>
            <person name="Triplett B.A."/>
        </authorList>
    </citation>
    <scope>NUCLEOTIDE SEQUENCE [LARGE SCALE GENOMIC DNA]</scope>
    <source>
        <strain evidence="2 3">DSM 45207</strain>
    </source>
</reference>
<gene>
    <name evidence="2" type="ORF">SAMN06265360_108115</name>
</gene>
<dbReference type="PRINTS" id="PR00598">
    <property type="entry name" value="HTHMARR"/>
</dbReference>
<evidence type="ECO:0000259" key="1">
    <source>
        <dbReference type="PROSITE" id="PS50995"/>
    </source>
</evidence>
<dbReference type="Pfam" id="PF12802">
    <property type="entry name" value="MarR_2"/>
    <property type="match status" value="1"/>
</dbReference>
<sequence>MNDGVRWLTEDEQRVWRRYLAATSMLSEYLERRMQQDAGIPHTYYEVLVSLSEAPECTLRMSELAVRSRFSRSRLSHAVTKLEAKGWVIRTSCPTDKRGAWATLSEQGRAVLEAAAPDHVEAVRKALFDVLDSEQVRRLGEITGAIVDGLAEECEAVEADADEGPG</sequence>
<dbReference type="SMART" id="SM00347">
    <property type="entry name" value="HTH_MARR"/>
    <property type="match status" value="1"/>
</dbReference>
<dbReference type="PROSITE" id="PS50995">
    <property type="entry name" value="HTH_MARR_2"/>
    <property type="match status" value="1"/>
</dbReference>
<name>A0A238WZX1_9PSEU</name>
<dbReference type="GO" id="GO:0006950">
    <property type="term" value="P:response to stress"/>
    <property type="evidence" value="ECO:0007669"/>
    <property type="project" value="TreeGrafter"/>
</dbReference>
<keyword evidence="2" id="KW-0238">DNA-binding</keyword>
<dbReference type="OrthoDB" id="3254910at2"/>
<dbReference type="PANTHER" id="PTHR33164:SF99">
    <property type="entry name" value="MARR FAMILY REGULATORY PROTEIN"/>
    <property type="match status" value="1"/>
</dbReference>
<dbReference type="InterPro" id="IPR000835">
    <property type="entry name" value="HTH_MarR-typ"/>
</dbReference>
<dbReference type="RefSeq" id="WP_089301172.1">
    <property type="nucleotide sequence ID" value="NZ_FZNW01000008.1"/>
</dbReference>
<dbReference type="Proteomes" id="UP000198348">
    <property type="component" value="Unassembled WGS sequence"/>
</dbReference>
<feature type="domain" description="HTH marR-type" evidence="1">
    <location>
        <begin position="12"/>
        <end position="148"/>
    </location>
</feature>
<dbReference type="InterPro" id="IPR036390">
    <property type="entry name" value="WH_DNA-bd_sf"/>
</dbReference>
<dbReference type="InterPro" id="IPR036388">
    <property type="entry name" value="WH-like_DNA-bd_sf"/>
</dbReference>
<dbReference type="AlphaFoldDB" id="A0A238WZX1"/>
<evidence type="ECO:0000313" key="2">
    <source>
        <dbReference type="EMBL" id="SNR52000.1"/>
    </source>
</evidence>
<dbReference type="GO" id="GO:0003677">
    <property type="term" value="F:DNA binding"/>
    <property type="evidence" value="ECO:0007669"/>
    <property type="project" value="UniProtKB-KW"/>
</dbReference>
<keyword evidence="3" id="KW-1185">Reference proteome</keyword>
<protein>
    <submittedName>
        <fullName evidence="2">DNA-binding transcriptional regulator, MarR family</fullName>
    </submittedName>
</protein>